<sequence>MNPARPDPPAARFGGRPRDGAGLEELLDEGVWGWTAVAVVCAAVVVGLVLVVGLAYLEKVDKIASVVGAGVGVIGLAVSVFALTRSDGTLPVAGARSVQAGGGIGRATTGDNNHLTSPTPRACLLDSLVG</sequence>
<protein>
    <submittedName>
        <fullName evidence="2">Uncharacterized protein</fullName>
    </submittedName>
</protein>
<gene>
    <name evidence="2" type="ORF">Sspor_02240</name>
</gene>
<feature type="transmembrane region" description="Helical" evidence="1">
    <location>
        <begin position="31"/>
        <end position="56"/>
    </location>
</feature>
<feature type="transmembrane region" description="Helical" evidence="1">
    <location>
        <begin position="63"/>
        <end position="83"/>
    </location>
</feature>
<evidence type="ECO:0000313" key="2">
    <source>
        <dbReference type="EMBL" id="GHI74663.1"/>
    </source>
</evidence>
<keyword evidence="1" id="KW-0472">Membrane</keyword>
<proteinExistence type="predicted"/>
<name>A0ABQ3T2P3_9ACTN</name>
<evidence type="ECO:0000256" key="1">
    <source>
        <dbReference type="SAM" id="Phobius"/>
    </source>
</evidence>
<keyword evidence="3" id="KW-1185">Reference proteome</keyword>
<organism evidence="2 3">
    <name type="scientific">Streptomyces spororaveus</name>
    <dbReference type="NCBI Taxonomy" id="284039"/>
    <lineage>
        <taxon>Bacteria</taxon>
        <taxon>Bacillati</taxon>
        <taxon>Actinomycetota</taxon>
        <taxon>Actinomycetes</taxon>
        <taxon>Kitasatosporales</taxon>
        <taxon>Streptomycetaceae</taxon>
        <taxon>Streptomyces</taxon>
    </lineage>
</organism>
<evidence type="ECO:0000313" key="3">
    <source>
        <dbReference type="Proteomes" id="UP000608522"/>
    </source>
</evidence>
<dbReference type="Proteomes" id="UP000608522">
    <property type="component" value="Unassembled WGS sequence"/>
</dbReference>
<accession>A0ABQ3T2P3</accession>
<reference evidence="3" key="1">
    <citation type="submission" date="2023-07" db="EMBL/GenBank/DDBJ databases">
        <title>Whole genome shotgun sequence of Streptomyces spororaveus NBRC 15456.</title>
        <authorList>
            <person name="Komaki H."/>
            <person name="Tamura T."/>
        </authorList>
    </citation>
    <scope>NUCLEOTIDE SEQUENCE [LARGE SCALE GENOMIC DNA]</scope>
    <source>
        <strain evidence="3">NBRC 15456</strain>
    </source>
</reference>
<keyword evidence="1" id="KW-0812">Transmembrane</keyword>
<comment type="caution">
    <text evidence="2">The sequence shown here is derived from an EMBL/GenBank/DDBJ whole genome shotgun (WGS) entry which is preliminary data.</text>
</comment>
<dbReference type="EMBL" id="BNED01000002">
    <property type="protein sequence ID" value="GHI74663.1"/>
    <property type="molecule type" value="Genomic_DNA"/>
</dbReference>
<keyword evidence="1" id="KW-1133">Transmembrane helix</keyword>